<evidence type="ECO:0000256" key="9">
    <source>
        <dbReference type="ARBA" id="ARBA00031636"/>
    </source>
</evidence>
<evidence type="ECO:0000256" key="1">
    <source>
        <dbReference type="ARBA" id="ARBA00004651"/>
    </source>
</evidence>
<feature type="transmembrane region" description="Helical" evidence="10">
    <location>
        <begin position="235"/>
        <end position="260"/>
    </location>
</feature>
<dbReference type="GO" id="GO:0042910">
    <property type="term" value="F:xenobiotic transmembrane transporter activity"/>
    <property type="evidence" value="ECO:0007669"/>
    <property type="project" value="InterPro"/>
</dbReference>
<dbReference type="Pfam" id="PF01554">
    <property type="entry name" value="MatE"/>
    <property type="match status" value="2"/>
</dbReference>
<dbReference type="GO" id="GO:0005886">
    <property type="term" value="C:plasma membrane"/>
    <property type="evidence" value="ECO:0007669"/>
    <property type="project" value="UniProtKB-SubCell"/>
</dbReference>
<comment type="subcellular location">
    <subcellularLocation>
        <location evidence="1">Cell membrane</location>
        <topology evidence="1">Multi-pass membrane protein</topology>
    </subcellularLocation>
</comment>
<keyword evidence="8 10" id="KW-0472">Membrane</keyword>
<keyword evidence="2" id="KW-0813">Transport</keyword>
<dbReference type="NCBIfam" id="TIGR00797">
    <property type="entry name" value="matE"/>
    <property type="match status" value="1"/>
</dbReference>
<keyword evidence="4" id="KW-1003">Cell membrane</keyword>
<evidence type="ECO:0000256" key="10">
    <source>
        <dbReference type="SAM" id="Phobius"/>
    </source>
</evidence>
<evidence type="ECO:0000256" key="7">
    <source>
        <dbReference type="ARBA" id="ARBA00023065"/>
    </source>
</evidence>
<keyword evidence="6 10" id="KW-1133">Transmembrane helix</keyword>
<dbReference type="GO" id="GO:0015297">
    <property type="term" value="F:antiporter activity"/>
    <property type="evidence" value="ECO:0007669"/>
    <property type="project" value="UniProtKB-KW"/>
</dbReference>
<keyword evidence="5 10" id="KW-0812">Transmembrane</keyword>
<name>A0A445MRV2_9BACT</name>
<evidence type="ECO:0000256" key="8">
    <source>
        <dbReference type="ARBA" id="ARBA00023136"/>
    </source>
</evidence>
<evidence type="ECO:0000256" key="2">
    <source>
        <dbReference type="ARBA" id="ARBA00022448"/>
    </source>
</evidence>
<organism evidence="11">
    <name type="scientific">uncultured Desulfobacterium sp</name>
    <dbReference type="NCBI Taxonomy" id="201089"/>
    <lineage>
        <taxon>Bacteria</taxon>
        <taxon>Pseudomonadati</taxon>
        <taxon>Thermodesulfobacteriota</taxon>
        <taxon>Desulfobacteria</taxon>
        <taxon>Desulfobacterales</taxon>
        <taxon>Desulfobacteriaceae</taxon>
        <taxon>Desulfobacterium</taxon>
        <taxon>environmental samples</taxon>
    </lineage>
</organism>
<feature type="transmembrane region" description="Helical" evidence="10">
    <location>
        <begin position="355"/>
        <end position="374"/>
    </location>
</feature>
<sequence>MADNFYKRALAVAVPIAVHNLIISSINMADVFMVGQLGEASIAALGISNQLMFLFILSLFGMGSGGQIFIAQFFGKKDNINLQRVMGIMFIPAFLLSVLMASGAYFFPELLMSAFSKDAHVLHLSSSYLKIVALSYPFTAVSFIFQIVLRSTDSPRVPVYTSSFALLTNVILNWFLIFGNWGFPQLGIAGAAIATVAARISETLLTLFFVYFKKTASAAKISHVLDFRMDLIKRVFVTSIPVFINEVTWASGIVALNIIFASLGTESIAAVNIVESVCRLSFAAFIGIANAAGVILGTDIGAQKYSQVREHSKRFSGLSIISGILTSIVLFSSAPAVISIYNISDHVAGLALKTISVWVLIMPLVSFNCLNIVGILRSGGDTKAALWIDISSLWVVGVPAAFMGVAFFNMPVYAVYFLAKTEELFKFFFGLKRYMSKKWINNLVEDIN</sequence>
<dbReference type="InterPro" id="IPR050222">
    <property type="entry name" value="MATE_MdtK"/>
</dbReference>
<dbReference type="AlphaFoldDB" id="A0A445MRV2"/>
<feature type="transmembrane region" description="Helical" evidence="10">
    <location>
        <begin position="318"/>
        <end position="343"/>
    </location>
</feature>
<evidence type="ECO:0000256" key="3">
    <source>
        <dbReference type="ARBA" id="ARBA00022449"/>
    </source>
</evidence>
<dbReference type="EMBL" id="OJIN01000031">
    <property type="protein sequence ID" value="SPD72197.1"/>
    <property type="molecule type" value="Genomic_DNA"/>
</dbReference>
<feature type="transmembrane region" description="Helical" evidence="10">
    <location>
        <begin position="52"/>
        <end position="74"/>
    </location>
</feature>
<gene>
    <name evidence="11" type="ORF">PITCH_A1260020</name>
</gene>
<dbReference type="GO" id="GO:0006811">
    <property type="term" value="P:monoatomic ion transport"/>
    <property type="evidence" value="ECO:0007669"/>
    <property type="project" value="UniProtKB-KW"/>
</dbReference>
<evidence type="ECO:0000256" key="5">
    <source>
        <dbReference type="ARBA" id="ARBA00022692"/>
    </source>
</evidence>
<feature type="transmembrane region" description="Helical" evidence="10">
    <location>
        <begin position="386"/>
        <end position="407"/>
    </location>
</feature>
<dbReference type="PANTHER" id="PTHR43298:SF2">
    <property type="entry name" value="FMN_FAD EXPORTER YEEO-RELATED"/>
    <property type="match status" value="1"/>
</dbReference>
<dbReference type="InterPro" id="IPR048279">
    <property type="entry name" value="MdtK-like"/>
</dbReference>
<feature type="transmembrane region" description="Helical" evidence="10">
    <location>
        <begin position="12"/>
        <end position="32"/>
    </location>
</feature>
<proteinExistence type="predicted"/>
<dbReference type="PANTHER" id="PTHR43298">
    <property type="entry name" value="MULTIDRUG RESISTANCE PROTEIN NORM-RELATED"/>
    <property type="match status" value="1"/>
</dbReference>
<dbReference type="InterPro" id="IPR002528">
    <property type="entry name" value="MATE_fam"/>
</dbReference>
<feature type="transmembrane region" description="Helical" evidence="10">
    <location>
        <begin position="280"/>
        <end position="297"/>
    </location>
</feature>
<feature type="transmembrane region" description="Helical" evidence="10">
    <location>
        <begin position="188"/>
        <end position="212"/>
    </location>
</feature>
<reference evidence="11" key="1">
    <citation type="submission" date="2018-01" db="EMBL/GenBank/DDBJ databases">
        <authorList>
            <person name="Regsiter A."/>
            <person name="William W."/>
        </authorList>
    </citation>
    <scope>NUCLEOTIDE SEQUENCE</scope>
    <source>
        <strain evidence="11">TRIP AH-1</strain>
    </source>
</reference>
<dbReference type="CDD" id="cd13134">
    <property type="entry name" value="MATE_like_8"/>
    <property type="match status" value="1"/>
</dbReference>
<evidence type="ECO:0000256" key="4">
    <source>
        <dbReference type="ARBA" id="ARBA00022475"/>
    </source>
</evidence>
<feature type="transmembrane region" description="Helical" evidence="10">
    <location>
        <begin position="127"/>
        <end position="145"/>
    </location>
</feature>
<accession>A0A445MRV2</accession>
<protein>
    <recommendedName>
        <fullName evidence="9">Multidrug-efflux transporter</fullName>
    </recommendedName>
</protein>
<feature type="transmembrane region" description="Helical" evidence="10">
    <location>
        <begin position="157"/>
        <end position="176"/>
    </location>
</feature>
<feature type="transmembrane region" description="Helical" evidence="10">
    <location>
        <begin position="86"/>
        <end position="107"/>
    </location>
</feature>
<keyword evidence="3" id="KW-0050">Antiport</keyword>
<evidence type="ECO:0000256" key="6">
    <source>
        <dbReference type="ARBA" id="ARBA00022989"/>
    </source>
</evidence>
<dbReference type="PIRSF" id="PIRSF006603">
    <property type="entry name" value="DinF"/>
    <property type="match status" value="1"/>
</dbReference>
<evidence type="ECO:0000313" key="11">
    <source>
        <dbReference type="EMBL" id="SPD72197.1"/>
    </source>
</evidence>
<keyword evidence="7" id="KW-0406">Ion transport</keyword>